<dbReference type="Pfam" id="PF13784">
    <property type="entry name" value="Fic_N"/>
    <property type="match status" value="1"/>
</dbReference>
<dbReference type="InterPro" id="IPR040198">
    <property type="entry name" value="Fido_containing"/>
</dbReference>
<dbReference type="InterPro" id="IPR003812">
    <property type="entry name" value="Fido"/>
</dbReference>
<dbReference type="PIRSF" id="PIRSF038925">
    <property type="entry name" value="AMP-prot_trans"/>
    <property type="match status" value="1"/>
</dbReference>
<proteinExistence type="predicted"/>
<evidence type="ECO:0000313" key="2">
    <source>
        <dbReference type="EMBL" id="CAF30298.1"/>
    </source>
</evidence>
<organism evidence="3">
    <name type="scientific">Methanococcus maripaludis (strain DSM 14266 / JCM 13030 / NBRC 101832 / S2 / LL)</name>
    <dbReference type="NCBI Taxonomy" id="267377"/>
    <lineage>
        <taxon>Archaea</taxon>
        <taxon>Methanobacteriati</taxon>
        <taxon>Methanobacteriota</taxon>
        <taxon>Methanomada group</taxon>
        <taxon>Methanococci</taxon>
        <taxon>Methanococcales</taxon>
        <taxon>Methanococcaceae</taxon>
        <taxon>Methanococcus</taxon>
    </lineage>
</organism>
<dbReference type="eggNOG" id="arCOG03110">
    <property type="taxonomic scope" value="Archaea"/>
</dbReference>
<gene>
    <name evidence="2" type="ordered locus">MMP0742</name>
</gene>
<dbReference type="InterPro" id="IPR026287">
    <property type="entry name" value="SoFic-like"/>
</dbReference>
<reference evidence="2 3" key="1">
    <citation type="journal article" date="2004" name="J. Bacteriol.">
        <title>Complete genome sequence of the genetically tractable hydrogenotrophic methanogen Methanococcus maripaludis.</title>
        <authorList>
            <person name="Hendrickson E.L."/>
            <person name="Kaul R."/>
            <person name="Zhou Y."/>
            <person name="Bovee D."/>
            <person name="Chapman P."/>
            <person name="Chung J."/>
            <person name="Conway de Macario E."/>
            <person name="Dodsworth J.A."/>
            <person name="Gillett W."/>
            <person name="Graham D.E."/>
            <person name="Hackett M."/>
            <person name="Haydock A.K."/>
            <person name="Kang A."/>
            <person name="Land M.L."/>
            <person name="Levy R."/>
            <person name="Lie T.J."/>
            <person name="Major T.A."/>
            <person name="Moore B.C."/>
            <person name="Porat I."/>
            <person name="Palmeiri A."/>
            <person name="Rouse G."/>
            <person name="Saenphimmachak C."/>
            <person name="Soll D."/>
            <person name="Van Dien S."/>
            <person name="Wang T."/>
            <person name="Whitman W.B."/>
            <person name="Xia Q."/>
            <person name="Zhang Y."/>
            <person name="Larimer F.W."/>
            <person name="Olson M.V."/>
            <person name="Leigh J.A."/>
        </authorList>
    </citation>
    <scope>NUCLEOTIDE SEQUENCE [LARGE SCALE GENOMIC DNA]</scope>
    <source>
        <strain evidence="3">S2 / LL</strain>
    </source>
</reference>
<dbReference type="AlphaFoldDB" id="Q6LZ87"/>
<dbReference type="GeneID" id="2761792"/>
<dbReference type="Proteomes" id="UP000000590">
    <property type="component" value="Chromosome"/>
</dbReference>
<dbReference type="PATRIC" id="fig|267377.15.peg.761"/>
<dbReference type="SUPFAM" id="SSF140931">
    <property type="entry name" value="Fic-like"/>
    <property type="match status" value="1"/>
</dbReference>
<name>Q6LZ87_METMP</name>
<evidence type="ECO:0000313" key="3">
    <source>
        <dbReference type="Proteomes" id="UP000000590"/>
    </source>
</evidence>
<keyword evidence="3" id="KW-1185">Reference proteome</keyword>
<sequence length="389" mass="45785">MDPNDFKNLKTGKVIYDELNDYYHFEPCELPYEYIPNHKHLALSNDQALSNVSRLDGLLENFPNGELDLLERPFILKEAVLSSEIEGIHTTVSEVMISEKKKTKEKDTTLEVRNYKAALEYGINKEITEELILEIHKILLNEVRGQDTTPGEYKRIQNYIGSKRTELKYAKFVPAAPKRTKMLIRNLVEYINSPQEFPNLFKIAIIHYQFEVIHPFRDGNGRTGRILIILLLLKYNILKKPVLYLSEFFNERRFEYQDRLYLVSSEGKIDDWIKFFLESVDIQSKRAFSFAKKLLDYKKNLSNYIMDNDELKPNDKLKIIKIIDMLFRNAYIKIKDVESELEITYPTAKKLVDELVNLKIIELEEMDKKRDKLYVSNKILEILDPKNIG</sequence>
<feature type="domain" description="Fido" evidence="1">
    <location>
        <begin position="127"/>
        <end position="278"/>
    </location>
</feature>
<dbReference type="STRING" id="267377.MMP0742"/>
<dbReference type="Gene3D" id="1.10.3290.10">
    <property type="entry name" value="Fido-like domain"/>
    <property type="match status" value="1"/>
</dbReference>
<dbReference type="InterPro" id="IPR025758">
    <property type="entry name" value="Fic/DOC_N"/>
</dbReference>
<dbReference type="EnsemblBacteria" id="CAF30298">
    <property type="protein sequence ID" value="CAF30298"/>
    <property type="gene ID" value="MMP0742"/>
</dbReference>
<accession>Q6LZ87</accession>
<evidence type="ECO:0000259" key="1">
    <source>
        <dbReference type="PROSITE" id="PS51459"/>
    </source>
</evidence>
<dbReference type="EMBL" id="BX950229">
    <property type="protein sequence ID" value="CAF30298.1"/>
    <property type="molecule type" value="Genomic_DNA"/>
</dbReference>
<dbReference type="RefSeq" id="WP_011170686.1">
    <property type="nucleotide sequence ID" value="NC_005791.1"/>
</dbReference>
<protein>
    <recommendedName>
        <fullName evidence="1">Fido domain-containing protein</fullName>
    </recommendedName>
</protein>
<dbReference type="PROSITE" id="PS51459">
    <property type="entry name" value="FIDO"/>
    <property type="match status" value="1"/>
</dbReference>
<dbReference type="InterPro" id="IPR036597">
    <property type="entry name" value="Fido-like_dom_sf"/>
</dbReference>
<dbReference type="PANTHER" id="PTHR13504:SF38">
    <property type="entry name" value="FIDO DOMAIN-CONTAINING PROTEIN"/>
    <property type="match status" value="1"/>
</dbReference>
<dbReference type="PANTHER" id="PTHR13504">
    <property type="entry name" value="FIDO DOMAIN-CONTAINING PROTEIN DDB_G0283145"/>
    <property type="match status" value="1"/>
</dbReference>
<dbReference type="KEGG" id="mmp:MMP0742"/>
<dbReference type="HOGENOM" id="CLU_047250_1_1_2"/>
<dbReference type="OrthoDB" id="350952at2157"/>
<dbReference type="Pfam" id="PF02661">
    <property type="entry name" value="Fic"/>
    <property type="match status" value="1"/>
</dbReference>